<reference evidence="1" key="1">
    <citation type="submission" date="2020-10" db="EMBL/GenBank/DDBJ databases">
        <authorList>
            <person name="Gilroy R."/>
        </authorList>
    </citation>
    <scope>NUCLEOTIDE SEQUENCE</scope>
    <source>
        <strain evidence="1">6276</strain>
    </source>
</reference>
<gene>
    <name evidence="1" type="ORF">IAC10_05020</name>
</gene>
<reference evidence="1" key="2">
    <citation type="journal article" date="2021" name="PeerJ">
        <title>Extensive microbial diversity within the chicken gut microbiome revealed by metagenomics and culture.</title>
        <authorList>
            <person name="Gilroy R."/>
            <person name="Ravi A."/>
            <person name="Getino M."/>
            <person name="Pursley I."/>
            <person name="Horton D.L."/>
            <person name="Alikhan N.F."/>
            <person name="Baker D."/>
            <person name="Gharbi K."/>
            <person name="Hall N."/>
            <person name="Watson M."/>
            <person name="Adriaenssens E.M."/>
            <person name="Foster-Nyarko E."/>
            <person name="Jarju S."/>
            <person name="Secka A."/>
            <person name="Antonio M."/>
            <person name="Oren A."/>
            <person name="Chaudhuri R.R."/>
            <person name="La Ragione R."/>
            <person name="Hildebrand F."/>
            <person name="Pallen M.J."/>
        </authorList>
    </citation>
    <scope>NUCLEOTIDE SEQUENCE</scope>
    <source>
        <strain evidence="1">6276</strain>
    </source>
</reference>
<evidence type="ECO:0000313" key="1">
    <source>
        <dbReference type="EMBL" id="HIS35976.1"/>
    </source>
</evidence>
<sequence>MENNKITREEAIRLLFENRNESTSSPNVFDIYGNYIFPTEITTDTPNIAIGTTQINIKRHLEKV</sequence>
<evidence type="ECO:0000313" key="2">
    <source>
        <dbReference type="Proteomes" id="UP000823928"/>
    </source>
</evidence>
<dbReference type="EMBL" id="DVIU01000107">
    <property type="protein sequence ID" value="HIS35976.1"/>
    <property type="molecule type" value="Genomic_DNA"/>
</dbReference>
<organism evidence="1 2">
    <name type="scientific">Candidatus Scatousia excrementigallinarum</name>
    <dbReference type="NCBI Taxonomy" id="2840935"/>
    <lineage>
        <taxon>Bacteria</taxon>
        <taxon>Candidatus Scatousia</taxon>
    </lineage>
</organism>
<dbReference type="Proteomes" id="UP000823928">
    <property type="component" value="Unassembled WGS sequence"/>
</dbReference>
<name>A0A9D1JMJ7_9BACT</name>
<protein>
    <submittedName>
        <fullName evidence="1">Uncharacterized protein</fullName>
    </submittedName>
</protein>
<dbReference type="AlphaFoldDB" id="A0A9D1JMJ7"/>
<comment type="caution">
    <text evidence="1">The sequence shown here is derived from an EMBL/GenBank/DDBJ whole genome shotgun (WGS) entry which is preliminary data.</text>
</comment>
<proteinExistence type="predicted"/>
<accession>A0A9D1JMJ7</accession>